<proteinExistence type="predicted"/>
<dbReference type="AlphaFoldDB" id="H2AZ64"/>
<name>H2AZ64_KAZAF</name>
<dbReference type="KEGG" id="kaf:KAFR_0H02110"/>
<gene>
    <name evidence="1" type="primary">KAFR0H02110</name>
    <name evidence="1" type="ORF">KAFR_0H02110</name>
</gene>
<sequence>MDEENNLDTIDESLEANDVSLTDMIKESRILQNEINSIFDAFVELNNQVKDDIDEFCNICESSIVQDK</sequence>
<dbReference type="RefSeq" id="XP_003958755.1">
    <property type="nucleotide sequence ID" value="XM_003958706.1"/>
</dbReference>
<evidence type="ECO:0000313" key="2">
    <source>
        <dbReference type="Proteomes" id="UP000005220"/>
    </source>
</evidence>
<dbReference type="InterPro" id="IPR057785">
    <property type="entry name" value="YLR146W-A-like"/>
</dbReference>
<accession>H2AZ64</accession>
<reference evidence="1 2" key="1">
    <citation type="journal article" date="2011" name="Proc. Natl. Acad. Sci. U.S.A.">
        <title>Evolutionary erosion of yeast sex chromosomes by mating-type switching accidents.</title>
        <authorList>
            <person name="Gordon J.L."/>
            <person name="Armisen D."/>
            <person name="Proux-Wera E."/>
            <person name="Oheigeartaigh S.S."/>
            <person name="Byrne K.P."/>
            <person name="Wolfe K.H."/>
        </authorList>
    </citation>
    <scope>NUCLEOTIDE SEQUENCE [LARGE SCALE GENOMIC DNA]</scope>
    <source>
        <strain evidence="2">ATCC 22294 / BCRC 22015 / CBS 2517 / CECT 1963 / NBRC 1671 / NRRL Y-8276</strain>
    </source>
</reference>
<dbReference type="OrthoDB" id="4062053at2759"/>
<dbReference type="InParanoid" id="H2AZ64"/>
<dbReference type="Pfam" id="PF23482">
    <property type="entry name" value="YLR146W-A"/>
    <property type="match status" value="1"/>
</dbReference>
<organism evidence="1 2">
    <name type="scientific">Kazachstania africana (strain ATCC 22294 / BCRC 22015 / CBS 2517 / CECT 1963 / NBRC 1671 / NRRL Y-8276)</name>
    <name type="common">Yeast</name>
    <name type="synonym">Kluyveromyces africanus</name>
    <dbReference type="NCBI Taxonomy" id="1071382"/>
    <lineage>
        <taxon>Eukaryota</taxon>
        <taxon>Fungi</taxon>
        <taxon>Dikarya</taxon>
        <taxon>Ascomycota</taxon>
        <taxon>Saccharomycotina</taxon>
        <taxon>Saccharomycetes</taxon>
        <taxon>Saccharomycetales</taxon>
        <taxon>Saccharomycetaceae</taxon>
        <taxon>Kazachstania</taxon>
    </lineage>
</organism>
<evidence type="ECO:0000313" key="1">
    <source>
        <dbReference type="EMBL" id="CCF59620.1"/>
    </source>
</evidence>
<dbReference type="EMBL" id="HE650828">
    <property type="protein sequence ID" value="CCF59620.1"/>
    <property type="molecule type" value="Genomic_DNA"/>
</dbReference>
<protein>
    <submittedName>
        <fullName evidence="1">Uncharacterized protein</fullName>
    </submittedName>
</protein>
<keyword evidence="2" id="KW-1185">Reference proteome</keyword>
<dbReference type="Proteomes" id="UP000005220">
    <property type="component" value="Chromosome 8"/>
</dbReference>
<dbReference type="GeneID" id="13887616"/>
<dbReference type="HOGENOM" id="CLU_2794297_0_0_1"/>